<keyword evidence="2" id="KW-0479">Metal-binding</keyword>
<evidence type="ECO:0000313" key="11">
    <source>
        <dbReference type="Proteomes" id="UP000466442"/>
    </source>
</evidence>
<dbReference type="PROSITE" id="PS00028">
    <property type="entry name" value="ZINC_FINGER_C2H2_1"/>
    <property type="match status" value="5"/>
</dbReference>
<sequence length="460" mass="53055">MSKLKHRQVALVFNCEWSDCSKQDEDEDKFYEHVSQHIPQLKVVPSGNDGESYECSWKDCNHNSNCPKEIVRHVKFHGYHAILKAKGVAESIKRNLPSCNYGEAENNALQPWNKPLLCQWEGCSVQHELSGFKEFLAHVQIHTNEVIYGCEPYNCGWFECKFSSSKVKARLIDHVKVHTGERMMACPVCGNMFANVTKFSDHCERQITTFNAGWKIKCDYCSSYLPNERILRDHMRQHIHHHKCSFCELTCHSAAVMVEHIRYRHLPYRPYKCSSCPRECKSAYDLKQHLKTHTKDVVKYKCSDCDFECFRQSNLMKHYKDEHGDETCQFTGTFKCHICDKKYSRGTGLTKHLRKDHKIVKPPGYSRFVYKLEEGGSYQLRQIRLECLEVSETDTESKVSCGNDNPNDSNKVLAIIDTLNEKGEIIETIYPVSDFECPAVLPPEAKVVAVFDDQQGVNDG</sequence>
<reference evidence="10" key="1">
    <citation type="journal article" date="2021" name="Mol. Ecol. Resour.">
        <title>Apolygus lucorum genome provides insights into omnivorousness and mesophyll feeding.</title>
        <authorList>
            <person name="Liu Y."/>
            <person name="Liu H."/>
            <person name="Wang H."/>
            <person name="Huang T."/>
            <person name="Liu B."/>
            <person name="Yang B."/>
            <person name="Yin L."/>
            <person name="Li B."/>
            <person name="Zhang Y."/>
            <person name="Zhang S."/>
            <person name="Jiang F."/>
            <person name="Zhang X."/>
            <person name="Ren Y."/>
            <person name="Wang B."/>
            <person name="Wang S."/>
            <person name="Lu Y."/>
            <person name="Wu K."/>
            <person name="Fan W."/>
            <person name="Wang G."/>
        </authorList>
    </citation>
    <scope>NUCLEOTIDE SEQUENCE</scope>
    <source>
        <strain evidence="10">12Hb</strain>
    </source>
</reference>
<evidence type="ECO:0000259" key="9">
    <source>
        <dbReference type="PROSITE" id="PS50157"/>
    </source>
</evidence>
<dbReference type="GO" id="GO:0000978">
    <property type="term" value="F:RNA polymerase II cis-regulatory region sequence-specific DNA binding"/>
    <property type="evidence" value="ECO:0007669"/>
    <property type="project" value="TreeGrafter"/>
</dbReference>
<dbReference type="PANTHER" id="PTHR24391">
    <property type="entry name" value="HISTONE H4 TRANSCRIPTION FACTOR-RELATED"/>
    <property type="match status" value="1"/>
</dbReference>
<dbReference type="Pfam" id="PF00096">
    <property type="entry name" value="zf-C2H2"/>
    <property type="match status" value="3"/>
</dbReference>
<keyword evidence="3" id="KW-0677">Repeat</keyword>
<evidence type="ECO:0000256" key="7">
    <source>
        <dbReference type="ARBA" id="ARBA00023242"/>
    </source>
</evidence>
<dbReference type="GO" id="GO:0045892">
    <property type="term" value="P:negative regulation of DNA-templated transcription"/>
    <property type="evidence" value="ECO:0007669"/>
    <property type="project" value="UniProtKB-ARBA"/>
</dbReference>
<dbReference type="PANTHER" id="PTHR24391:SF18">
    <property type="entry name" value="EG:115C2.6 PROTEIN"/>
    <property type="match status" value="1"/>
</dbReference>
<feature type="domain" description="C2H2-type" evidence="9">
    <location>
        <begin position="300"/>
        <end position="328"/>
    </location>
</feature>
<comment type="caution">
    <text evidence="10">The sequence shown here is derived from an EMBL/GenBank/DDBJ whole genome shotgun (WGS) entry which is preliminary data.</text>
</comment>
<keyword evidence="6" id="KW-0238">DNA-binding</keyword>
<dbReference type="Gene3D" id="3.30.160.60">
    <property type="entry name" value="Classic Zinc Finger"/>
    <property type="match status" value="3"/>
</dbReference>
<name>A0A8S9XJ89_APOLU</name>
<gene>
    <name evidence="10" type="ORF">GE061_016795</name>
</gene>
<evidence type="ECO:0000256" key="2">
    <source>
        <dbReference type="ARBA" id="ARBA00022723"/>
    </source>
</evidence>
<evidence type="ECO:0000256" key="1">
    <source>
        <dbReference type="ARBA" id="ARBA00004123"/>
    </source>
</evidence>
<dbReference type="InterPro" id="IPR013087">
    <property type="entry name" value="Znf_C2H2_type"/>
</dbReference>
<protein>
    <recommendedName>
        <fullName evidence="9">C2H2-type domain-containing protein</fullName>
    </recommendedName>
</protein>
<keyword evidence="4 8" id="KW-0863">Zinc-finger</keyword>
<dbReference type="OrthoDB" id="10260596at2759"/>
<keyword evidence="5" id="KW-0862">Zinc</keyword>
<evidence type="ECO:0000313" key="10">
    <source>
        <dbReference type="EMBL" id="KAF6208341.1"/>
    </source>
</evidence>
<organism evidence="10 11">
    <name type="scientific">Apolygus lucorum</name>
    <name type="common">Small green plant bug</name>
    <name type="synonym">Lygocoris lucorum</name>
    <dbReference type="NCBI Taxonomy" id="248454"/>
    <lineage>
        <taxon>Eukaryota</taxon>
        <taxon>Metazoa</taxon>
        <taxon>Ecdysozoa</taxon>
        <taxon>Arthropoda</taxon>
        <taxon>Hexapoda</taxon>
        <taxon>Insecta</taxon>
        <taxon>Pterygota</taxon>
        <taxon>Neoptera</taxon>
        <taxon>Paraneoptera</taxon>
        <taxon>Hemiptera</taxon>
        <taxon>Heteroptera</taxon>
        <taxon>Panheteroptera</taxon>
        <taxon>Cimicomorpha</taxon>
        <taxon>Miridae</taxon>
        <taxon>Mirini</taxon>
        <taxon>Apolygus</taxon>
    </lineage>
</organism>
<dbReference type="InterPro" id="IPR036236">
    <property type="entry name" value="Znf_C2H2_sf"/>
</dbReference>
<keyword evidence="7" id="KW-0539">Nucleus</keyword>
<accession>A0A8S9XJ89</accession>
<dbReference type="SUPFAM" id="SSF57667">
    <property type="entry name" value="beta-beta-alpha zinc fingers"/>
    <property type="match status" value="2"/>
</dbReference>
<evidence type="ECO:0000256" key="4">
    <source>
        <dbReference type="ARBA" id="ARBA00022771"/>
    </source>
</evidence>
<dbReference type="SMART" id="SM00355">
    <property type="entry name" value="ZnF_C2H2"/>
    <property type="match status" value="10"/>
</dbReference>
<dbReference type="AlphaFoldDB" id="A0A8S9XJ89"/>
<feature type="domain" description="C2H2-type" evidence="9">
    <location>
        <begin position="334"/>
        <end position="362"/>
    </location>
</feature>
<evidence type="ECO:0000256" key="5">
    <source>
        <dbReference type="ARBA" id="ARBA00022833"/>
    </source>
</evidence>
<dbReference type="Proteomes" id="UP000466442">
    <property type="component" value="Unassembled WGS sequence"/>
</dbReference>
<evidence type="ECO:0000256" key="8">
    <source>
        <dbReference type="PROSITE-ProRule" id="PRU00042"/>
    </source>
</evidence>
<dbReference type="GO" id="GO:0008270">
    <property type="term" value="F:zinc ion binding"/>
    <property type="evidence" value="ECO:0007669"/>
    <property type="project" value="UniProtKB-KW"/>
</dbReference>
<keyword evidence="11" id="KW-1185">Reference proteome</keyword>
<dbReference type="EMBL" id="WIXP02000007">
    <property type="protein sequence ID" value="KAF6208341.1"/>
    <property type="molecule type" value="Genomic_DNA"/>
</dbReference>
<proteinExistence type="predicted"/>
<dbReference type="GO" id="GO:0005634">
    <property type="term" value="C:nucleus"/>
    <property type="evidence" value="ECO:0007669"/>
    <property type="project" value="UniProtKB-SubCell"/>
</dbReference>
<evidence type="ECO:0000256" key="3">
    <source>
        <dbReference type="ARBA" id="ARBA00022737"/>
    </source>
</evidence>
<dbReference type="GO" id="GO:0000981">
    <property type="term" value="F:DNA-binding transcription factor activity, RNA polymerase II-specific"/>
    <property type="evidence" value="ECO:0007669"/>
    <property type="project" value="TreeGrafter"/>
</dbReference>
<dbReference type="PROSITE" id="PS50157">
    <property type="entry name" value="ZINC_FINGER_C2H2_2"/>
    <property type="match status" value="3"/>
</dbReference>
<dbReference type="InterPro" id="IPR051574">
    <property type="entry name" value="ZnF_E-box_Homeobox"/>
</dbReference>
<evidence type="ECO:0000256" key="6">
    <source>
        <dbReference type="ARBA" id="ARBA00023125"/>
    </source>
</evidence>
<feature type="domain" description="C2H2-type" evidence="9">
    <location>
        <begin position="271"/>
        <end position="298"/>
    </location>
</feature>
<comment type="subcellular location">
    <subcellularLocation>
        <location evidence="1">Nucleus</location>
    </subcellularLocation>
</comment>